<dbReference type="SMART" id="SM01225">
    <property type="entry name" value="G8"/>
    <property type="match status" value="1"/>
</dbReference>
<comment type="caution">
    <text evidence="9">The sequence shown here is derived from an EMBL/GenBank/DDBJ whole genome shotgun (WGS) entry which is preliminary data.</text>
</comment>
<feature type="domain" description="G8" evidence="8">
    <location>
        <begin position="1815"/>
        <end position="1952"/>
    </location>
</feature>
<dbReference type="RefSeq" id="XP_067753408.1">
    <property type="nucleotide sequence ID" value="XM_067897251.1"/>
</dbReference>
<sequence>MTSNLSFLWSVGEVTGDLATTTVVRSVEAESESYGLNVVLPSLSHAVHTVTMPATYNVVPNNGVRFVNQDCMYTRWYHNLYIRGAYPRSTLVHNEDMMATLRPLRLPKLDSVSNPYYTSMDNSLSECQVSGSDEDADMLFCRASMTSVPYNSADVSNLQKTNPMDTCGGGVVIGIYTARNMTPAKAANAVVNWGDWEIDKGVTKVVGFPVTLAVNSFFRLPTVLEAAPEGLQSLRESAAAAPSPSPGNGDWVILRFSFIYQSVLGGIFFVHCDGSAADMQLRIRTESHHDTVVRAHCQRSASPASPFRHTILDTPFASERKLYINGSCTFPLAVLGDADAMNAAFCGVSLEAKTVFLPFESWGGSRLPPYAVYEMRTLVMMNSRGARLSLPRAEAAYTVELRVSESTTTPPLASLSLPVLYSDKDCYELPWWVVESGAQNTGAAPAGQRWGGLGYTHQSFIVVADEMDGEHRYCHHFVAFRLPDELGGVNSSSGAGIDVDGAHEVSPLCPGKLTLEIRALSETAPPVLTQRVFCGPRSFFMDPITPLQMRVPLIEVPRLVDLDALIPDTERGYLVYQYCIDVSFYVVNNGFTGAYAQGGPLVYTVVDTENAPSKFCPRVSEVTPNETTTVALRDTVSFHGEDLRYYSANHSQPISGAHFTVHLAAVEMSRCEGLFAVKPTGVFPGLSAHLTSDTTLALRITADAPGGWFNMTMTHGDLGEVFVDCGLSIRIKSRITSLKPSDVVTPVGGTVIRMRGVNLPMWGGTDVTLTIGYAAPNSSRIPPNCRVTFSLATLMEFVTPNISAERIPGLAIRHTEDTNSDLYWLPVNLTTYYTDIHDRRRVFQSLNVDTVENGAELLSVVFRVTKMRVTNVWPLTVSCMEEAPTFHIRGAGIVSHSVLLCNINNLNSPDKTVCIVCLPRGFSSVELVCDALTPLSAGRYRVYVSDRALEGDSGFNIASVCRVDTVQPDYIYPYTEGVELSLVGQWFAPWSVPVMTVVAISSGVMQTYVVKIVEFTTAKISCLAPDLSWMDEKGGTLSLEVAYAGGTLGCDLRCAVRRVRVLSKVQMPRIESFTPYTGQAPLWITIYGSGFTKLAHSPALPRSVRDIKTGSATAADDSLAAVSEQETYVDVGAGPCLIVDMLNTRILCNLKDPCANLQAYASLRLVSRGHGTTSTVSENSRSLFFNCEMRVTGVSRAVGSIAGGQELNITGIGFPPDPAQVTVTVAETECHVMAASTTRITCTTAMSAETMWSRSGPVQVYNRANARQSTCCFYTFSADITPTLTSVSPTTAAGGARLLLFGTNFPYTDAPGEGDSGIHYTHGGMMMASRQPSANAAMLVLFGSRRLVVTNIESSTRASVTVPHDYFGCDYLSIHVPGVGNSPRFTESLFTVLMMPAVTIPSAGGYRGRVSMRLVGTSLGSNRSAGQVEELFRVYVCGRQCDIQRTSGTGELVCRTPWYMDEELVKLYRGSLTFSKLLDGFTVHARGSPTSSDSTDPSRAAEASVNTLYDGWGDATALFTGAASSTHAHATITSVVNIVASSLFLVLEAHLHSRLLLYSVSLTFAPTTPRANALDLSNARCRVKLATPQAEAATLFSADANPLNASMWRSENSDGAPDARYMWPRLQLGTNTLHFALLEHLPTAAYVGIECEGMPVNTLQIQEAAVAGYQVGLHPAGGNCPVNIRTQQRVDQPIMNSCPSRVGASCPLFQYRLSLTPVVTRYHPVAALTSDIGARITLYGIGFGNDLGAVAAVVLDKAACTPLSVADTELVCSMEGRVSSPQAWQVRWSDESRRGEAMLLSAQPFYAAVLWSSYLAWMGAGLPKEGNIVVLEGNTVMLDITPPPLSGILLGGVLIISDDVDVELRLGYLAITGTGALIAGSAIQPHHHRFTITLALNMFQHDPLHYRDDILSLHEETAQMDEPSYSKMLNVYGGTLQLHGAPPNVSRARLAHPANVGDTSVTVDQWVPWAEGDTIAIVTKHDPDPTHMEQRVIVGREAKVSHTVLFFESNAPLRYSHDVHVQLGTEPKTGSGGRSNHGNGRRLSGWEENWNSVYTASTGTEVVYLSRTIVIRGDEISPLSEVGASVWLRNTTSSYLEHVELYRTGKRGTRKGYSLWLDSLSFPANQVVLKDVVMHDAYYRGVVLEATRRTVVSELTVLYADGYGVAAIGATHERLTVTDSFLFGLYGNSGGLDTVAAGLYASSADVILQNTEICVSEGHGAWYALRFFFVAAQAPTCPAQNRLGAIRGNSLHHVRGHGLFVFPLQFNMADRCQLTANIAVANDPEQVSAAAMAAAATPMKCAGEVSDQLIFSCGLYGVYLPPSSGYAVRHSAIVDCGAASFFLDYITNITEVVDTFLAGVLPDSSCTSHTALGALSSSEGDDKRKPHERRSDRVRCREKNRSAIEARHGGHLFLASIIVGDFMDGTALQLAILATPSSKATSYPAGSYAARRSGHLTLRFFNFSAVDGAYLRLLLAGRVALHDVDGRMSQLNKTTIFLHSHDMVAETAPMYCVHVPSAQSRGLPWSGLLPVETAKGHGRVVWAQGRGRKHTPAGGRTEIELSTALSGGDGGGEDSAKVLHSSRDRSDANFTREELWMCTAPSKQLSLLFVEVASASASSEDKHQPLCHSVAVELREGDNSPTNLLMNLTASAGGAAVSATSFYLLTRDDFPPNGEDAESRRAPKSRASPVWHPPITDMAGNAISTAAGAGFYTLESSTKLLLTFRTASGSLCYPTELSIKVDTSLPWPTAEMLLQVRVSPNTLYLQPRPGTQTLCLAPPLMGEVRWQAGEVRDSDDNSGESPAAPLAPHRASSSAGQAVPPHAEPVGSRPGKKTARVLATPPATESITTWLSLALNPLCDGSVIRVNNSGLWSSSPLLWADVQLAMCEKVGAETTGCAGPHFPYLRAFTKEDPSDRFAPHTSWYSLAAWEGGRAPWGHDDGEEDEPSGEQAVFVIPYGTRVQLHLERAVRVPGVLLVVGELLVTVAPAATACTSSSSLSEGTTPPLVTLSMGTLIVVGKLNVSAPDAIAPTLRIALGAKGASSAPYQLDAETRVYPGTFYAAGEVTLAGLTDAPTVWRATSAARAHTTALPALASSADMSRLQDYCTRLVRLEAGAAVPTVASLRAAVDKCVTASSLHLPLWMHSQAVSGDALVGLRNGSRIAVTSGSSRMNDAEVNTVTVNAMGRRFVELGKNEQSSRIRVVVATPRLAATASVATAWSHKHGEVYAHDESPRLGTEGIYSEVVGLSKTIELECDAPQKSSESGCMLLVTRQRHPVGLFPAPRFRASGVKIRHFGKRAQGEAPSMAVVAPLTFLPALYVNVSTAVSGDDSVHYRTSKQSWSAAGYAVLAGCVIEDSYATALYTDRRNTHLFMVDSAVWNSDGGGVRLDGSGIGVFMIDVVVAGTRYARGAYFGGTSDRPEPVGLQSARWGETMPLTLNDTRVSSLCSVLLNHSHSSRPSPLISGETKARLTAAMVAPFMKNVVAAGSESEGFCVPWDGSGGPGGMANNTAHSSFIGLFLFRATASMAEAGVVTLGGSATAQRGKGSSATSTRKHHDGHASHIDVGAQATPSVHHSFVADPFRNSINAEPANSDPGDAATCFARWTLYGNRFLGVFSSGHQNITITDSDIFANPIGVALAVYPGALSGSSRIFSSYIATFPGCSATATALTAVQEWDVCQFSAYAKPSWTPRGCGPITFVDQSYHYAAVLALPSYEYVPLSYSRRKPVTVPSGPLLEAATNGQLELENILFGGVGELTRCANTAWSNTENPSSFSLLSAAVMGAGSDYTRSSASLGSITLSQVQYASSCAPALASSARSAESDASPSLPPRARLTTSVLRLRPKAARRFAPRVWQPSPGDRLDHSEGPNRAIMYAVKGDSKPDNRSGIDSTPVDIVARQALQANDENPYGMTVVYDMDGSAYHQLADSRCYVARSASKHSSAAAILGSICIVSPWTQGDFFVCPITASFHQVRLQSLDARKVLASLIGRVSLTISRASTPETAAQDVLGSTVAMTILRADGPLRGPDTDTIRHALSDTSAAQIAFQVPLGTAVSIVVEPDAYPEALQVALSACTAPTPGSQAVTLLRLPLMDEDITLHVWSARSRTQLAPASGVRSFSMNTDTTSTTAAGIDPPLASHIPTANAPLPPGEATRWFRYTDESGTAGTPGSALLLQVKCGAHLRIHQLVYGTVMLYAPEHHDIVTQRLLQAGPSMTVRQLVPPDLYPDSQLEPYMTRLRITTMSTYPDPSLDVGTWLTLKVEAVDHIDYNTSAATAVIDSFLDLIGADTSFYATHIASTAAVPLATSRRALQGRLRRVKLSVHPTEAAAGGTDSRRTIKWAWSGGEWHSSDKETTASGNPFLMVGGLRFGVLLTMPVLLPSERAQLKAILQTDLSTVRPGWGAKVSLVVFVTAVAVILLLLFVYAALRAALPSLKFWADNTAEPRRCAGMSMGISAGNSALGSASATSLGRDKAAVPPMSGSSTFAEPAVVWMAGILRTVLVATLDKCGVTRSGEQVRARPNHPVPVSFLTRLLPFGNLAKPKGSGASKTVTRQLFLLPDYNVLGAGSSCRTGRSGMTTVPPVGLKRSATARLSDPHRTYAGERQRYANQWRIAHQAMRALTQRSVADRTITSLVVRKSTPAKSPAHGADAVSPGSPANSRCTAESLSAPATVRPAPLITPLHCDGGGAFGHQTTATANHRFEGGSSWQRSTPGASSGSGSARSGGTEAVLEEGSGRDTMSRPPDPECIIPVRFPPLPPSPSPHISPSLQDRTAPGGLASHQSLYLRPHPLGSDVHSTGPPGGLCASSFNSSDPAATQTAETPLHPPVVMPVALQSILRTSLLSGNATRSSCHTDASAISATPANIFARTPPLVQTPGLPESTHQVLRGRGQILFTTPSVDSPTRGAPQRALRFGMNVTLSPRHQVDYHDENAAFEKSG</sequence>
<dbReference type="InterPro" id="IPR011050">
    <property type="entry name" value="Pectin_lyase_fold/virulence"/>
</dbReference>
<organism evidence="9 10">
    <name type="scientific">Porcisia hertigi</name>
    <dbReference type="NCBI Taxonomy" id="2761500"/>
    <lineage>
        <taxon>Eukaryota</taxon>
        <taxon>Discoba</taxon>
        <taxon>Euglenozoa</taxon>
        <taxon>Kinetoplastea</taxon>
        <taxon>Metakinetoplastina</taxon>
        <taxon>Trypanosomatida</taxon>
        <taxon>Trypanosomatidae</taxon>
        <taxon>Leishmaniinae</taxon>
        <taxon>Porcisia</taxon>
    </lineage>
</organism>
<comment type="subcellular location">
    <subcellularLocation>
        <location evidence="2">Cell projection</location>
    </subcellularLocation>
    <subcellularLocation>
        <location evidence="1">Membrane</location>
        <topology evidence="1">Single-pass membrane protein</topology>
    </subcellularLocation>
</comment>
<dbReference type="EMBL" id="JAFJZO010000035">
    <property type="protein sequence ID" value="KAG5492624.1"/>
    <property type="molecule type" value="Genomic_DNA"/>
</dbReference>
<evidence type="ECO:0000256" key="1">
    <source>
        <dbReference type="ARBA" id="ARBA00004167"/>
    </source>
</evidence>
<dbReference type="InterPro" id="IPR002909">
    <property type="entry name" value="IPT_dom"/>
</dbReference>
<keyword evidence="5" id="KW-0966">Cell projection</keyword>
<dbReference type="GeneID" id="94287328"/>
<keyword evidence="3" id="KW-0732">Signal</keyword>
<evidence type="ECO:0000259" key="8">
    <source>
        <dbReference type="PROSITE" id="PS51484"/>
    </source>
</evidence>
<dbReference type="GO" id="GO:0042995">
    <property type="term" value="C:cell projection"/>
    <property type="evidence" value="ECO:0007669"/>
    <property type="project" value="UniProtKB-SubCell"/>
</dbReference>
<feature type="compositionally biased region" description="Basic and acidic residues" evidence="6">
    <location>
        <begin position="2380"/>
        <end position="2395"/>
    </location>
</feature>
<dbReference type="OrthoDB" id="120976at2759"/>
<feature type="compositionally biased region" description="Polar residues" evidence="6">
    <location>
        <begin position="3538"/>
        <end position="3551"/>
    </location>
</feature>
<feature type="region of interest" description="Disordered" evidence="6">
    <location>
        <begin position="2791"/>
        <end position="2839"/>
    </location>
</feature>
<evidence type="ECO:0000256" key="6">
    <source>
        <dbReference type="SAM" id="MobiDB-lite"/>
    </source>
</evidence>
<evidence type="ECO:0000256" key="5">
    <source>
        <dbReference type="ARBA" id="ARBA00023273"/>
    </source>
</evidence>
<evidence type="ECO:0000313" key="9">
    <source>
        <dbReference type="EMBL" id="KAG5492624.1"/>
    </source>
</evidence>
<keyword evidence="10" id="KW-1185">Reference proteome</keyword>
<dbReference type="InterPro" id="IPR052387">
    <property type="entry name" value="Fibrocystin"/>
</dbReference>
<protein>
    <recommendedName>
        <fullName evidence="8">G8 domain-containing protein</fullName>
    </recommendedName>
</protein>
<evidence type="ECO:0000256" key="2">
    <source>
        <dbReference type="ARBA" id="ARBA00004316"/>
    </source>
</evidence>
<dbReference type="KEGG" id="phet:94287328"/>
<dbReference type="SMART" id="SM00710">
    <property type="entry name" value="PbH1"/>
    <property type="match status" value="6"/>
</dbReference>
<dbReference type="InterPro" id="IPR013783">
    <property type="entry name" value="Ig-like_fold"/>
</dbReference>
<evidence type="ECO:0000256" key="7">
    <source>
        <dbReference type="SAM" id="Phobius"/>
    </source>
</evidence>
<dbReference type="PROSITE" id="PS51484">
    <property type="entry name" value="G8"/>
    <property type="match status" value="1"/>
</dbReference>
<dbReference type="CDD" id="cd00603">
    <property type="entry name" value="IPT_PCSR"/>
    <property type="match status" value="1"/>
</dbReference>
<feature type="compositionally biased region" description="Low complexity" evidence="6">
    <location>
        <begin position="4712"/>
        <end position="4724"/>
    </location>
</feature>
<feature type="region of interest" description="Disordered" evidence="6">
    <location>
        <begin position="4701"/>
        <end position="4780"/>
    </location>
</feature>
<dbReference type="Proteomes" id="UP000674318">
    <property type="component" value="Chromosome 35"/>
</dbReference>
<dbReference type="Pfam" id="PF01833">
    <property type="entry name" value="TIG"/>
    <property type="match status" value="1"/>
</dbReference>
<reference evidence="9 10" key="1">
    <citation type="submission" date="2021-02" db="EMBL/GenBank/DDBJ databases">
        <title>Porcisia hertigi Genome sequencing and assembly.</title>
        <authorList>
            <person name="Almutairi H."/>
            <person name="Gatherer D."/>
        </authorList>
    </citation>
    <scope>NUCLEOTIDE SEQUENCE [LARGE SCALE GENOMIC DNA]</scope>
    <source>
        <strain evidence="9 10">C119</strain>
    </source>
</reference>
<feature type="transmembrane region" description="Helical" evidence="7">
    <location>
        <begin position="4359"/>
        <end position="4378"/>
    </location>
</feature>
<evidence type="ECO:0000313" key="10">
    <source>
        <dbReference type="Proteomes" id="UP000674318"/>
    </source>
</evidence>
<dbReference type="InterPro" id="IPR014756">
    <property type="entry name" value="Ig_E-set"/>
</dbReference>
<dbReference type="PANTHER" id="PTHR46769:SF2">
    <property type="entry name" value="FIBROCYSTIN-L ISOFORM 2 PRECURSOR-RELATED"/>
    <property type="match status" value="1"/>
</dbReference>
<dbReference type="GO" id="GO:0016020">
    <property type="term" value="C:membrane"/>
    <property type="evidence" value="ECO:0007669"/>
    <property type="project" value="UniProtKB-SubCell"/>
</dbReference>
<proteinExistence type="predicted"/>
<dbReference type="SUPFAM" id="SSF81296">
    <property type="entry name" value="E set domains"/>
    <property type="match status" value="2"/>
</dbReference>
<keyword evidence="7" id="KW-0472">Membrane</keyword>
<gene>
    <name evidence="9" type="ORF">JKF63_01203</name>
</gene>
<feature type="compositionally biased region" description="Pro residues" evidence="6">
    <location>
        <begin position="4751"/>
        <end position="4762"/>
    </location>
</feature>
<feature type="transmembrane region" description="Helical" evidence="7">
    <location>
        <begin position="4399"/>
        <end position="4425"/>
    </location>
</feature>
<dbReference type="CDD" id="cd00102">
    <property type="entry name" value="IPT"/>
    <property type="match status" value="1"/>
</dbReference>
<dbReference type="Pfam" id="PF10162">
    <property type="entry name" value="G8"/>
    <property type="match status" value="1"/>
</dbReference>
<evidence type="ECO:0000256" key="3">
    <source>
        <dbReference type="ARBA" id="ARBA00022729"/>
    </source>
</evidence>
<keyword evidence="7" id="KW-0812">Transmembrane</keyword>
<keyword evidence="4 7" id="KW-1133">Transmembrane helix</keyword>
<dbReference type="InterPro" id="IPR019316">
    <property type="entry name" value="G8_domain"/>
</dbReference>
<feature type="region of interest" description="Disordered" evidence="6">
    <location>
        <begin position="3538"/>
        <end position="3559"/>
    </location>
</feature>
<dbReference type="Gene3D" id="2.60.40.10">
    <property type="entry name" value="Immunoglobulins"/>
    <property type="match status" value="2"/>
</dbReference>
<feature type="region of interest" description="Disordered" evidence="6">
    <location>
        <begin position="2372"/>
        <end position="2395"/>
    </location>
</feature>
<name>A0A836HJB4_9TRYP</name>
<feature type="compositionally biased region" description="Polar residues" evidence="6">
    <location>
        <begin position="4654"/>
        <end position="4664"/>
    </location>
</feature>
<dbReference type="SUPFAM" id="SSF51126">
    <property type="entry name" value="Pectin lyase-like"/>
    <property type="match status" value="1"/>
</dbReference>
<feature type="region of interest" description="Disordered" evidence="6">
    <location>
        <begin position="4636"/>
        <end position="4666"/>
    </location>
</feature>
<dbReference type="InterPro" id="IPR006626">
    <property type="entry name" value="PbH1"/>
</dbReference>
<accession>A0A836HJB4</accession>
<dbReference type="PANTHER" id="PTHR46769">
    <property type="entry name" value="POLYCYSTIC KIDNEY AND HEPATIC DISEASE 1 (AUTOSOMAL RECESSIVE)-LIKE 1"/>
    <property type="match status" value="1"/>
</dbReference>
<evidence type="ECO:0000256" key="4">
    <source>
        <dbReference type="ARBA" id="ARBA00022989"/>
    </source>
</evidence>
<feature type="region of interest" description="Disordered" evidence="6">
    <location>
        <begin position="2673"/>
        <end position="2693"/>
    </location>
</feature>